<comment type="subcellular location">
    <subcellularLocation>
        <location evidence="1">Virion</location>
    </subcellularLocation>
</comment>
<dbReference type="GO" id="GO:0044423">
    <property type="term" value="C:virion component"/>
    <property type="evidence" value="ECO:0007669"/>
    <property type="project" value="UniProtKB-KW"/>
</dbReference>
<dbReference type="Gene3D" id="3.30.1360.10">
    <property type="entry name" value="RNA polymerase, RBP11-like subunit"/>
    <property type="match status" value="3"/>
</dbReference>
<dbReference type="GO" id="GO:0005666">
    <property type="term" value="C:RNA polymerase III complex"/>
    <property type="evidence" value="ECO:0007669"/>
    <property type="project" value="TreeGrafter"/>
</dbReference>
<evidence type="ECO:0000313" key="6">
    <source>
        <dbReference type="EMBL" id="QHS95438.1"/>
    </source>
</evidence>
<keyword evidence="2" id="KW-0240">DNA-directed RNA polymerase</keyword>
<evidence type="ECO:0000259" key="5">
    <source>
        <dbReference type="Pfam" id="PF13656"/>
    </source>
</evidence>
<evidence type="ECO:0000256" key="4">
    <source>
        <dbReference type="ARBA" id="ARBA00023163"/>
    </source>
</evidence>
<dbReference type="InterPro" id="IPR050518">
    <property type="entry name" value="Rpo3/RPB3_RNA_Pol_subunit"/>
</dbReference>
<proteinExistence type="predicted"/>
<dbReference type="Pfam" id="PF13656">
    <property type="entry name" value="RNA_pol_L_2"/>
    <property type="match status" value="1"/>
</dbReference>
<dbReference type="EMBL" id="MN739250">
    <property type="protein sequence ID" value="QHS95438.1"/>
    <property type="molecule type" value="Genomic_DNA"/>
</dbReference>
<evidence type="ECO:0000256" key="3">
    <source>
        <dbReference type="ARBA" id="ARBA00022844"/>
    </source>
</evidence>
<protein>
    <recommendedName>
        <fullName evidence="5">DNA-directed RNA polymerase RBP11-like dimerisation domain-containing protein</fullName>
    </recommendedName>
</protein>
<dbReference type="GO" id="GO:0003899">
    <property type="term" value="F:DNA-directed RNA polymerase activity"/>
    <property type="evidence" value="ECO:0007669"/>
    <property type="project" value="TreeGrafter"/>
</dbReference>
<dbReference type="InterPro" id="IPR036643">
    <property type="entry name" value="RNApol_insert_sf"/>
</dbReference>
<evidence type="ECO:0000256" key="2">
    <source>
        <dbReference type="ARBA" id="ARBA00022478"/>
    </source>
</evidence>
<dbReference type="GO" id="GO:0046983">
    <property type="term" value="F:protein dimerization activity"/>
    <property type="evidence" value="ECO:0007669"/>
    <property type="project" value="InterPro"/>
</dbReference>
<dbReference type="AlphaFoldDB" id="A0A6C0BVI6"/>
<dbReference type="InterPro" id="IPR009025">
    <property type="entry name" value="RBP11-like_dimer"/>
</dbReference>
<keyword evidence="3" id="KW-0946">Virion</keyword>
<reference evidence="6" key="1">
    <citation type="journal article" date="2020" name="Nature">
        <title>Giant virus diversity and host interactions through global metagenomics.</title>
        <authorList>
            <person name="Schulz F."/>
            <person name="Roux S."/>
            <person name="Paez-Espino D."/>
            <person name="Jungbluth S."/>
            <person name="Walsh D.A."/>
            <person name="Denef V.J."/>
            <person name="McMahon K.D."/>
            <person name="Konstantinidis K.T."/>
            <person name="Eloe-Fadrosh E.A."/>
            <person name="Kyrpides N.C."/>
            <person name="Woyke T."/>
        </authorList>
    </citation>
    <scope>NUCLEOTIDE SEQUENCE</scope>
    <source>
        <strain evidence="6">GVMAG-M-3300018428-35</strain>
    </source>
</reference>
<keyword evidence="4" id="KW-0804">Transcription</keyword>
<dbReference type="GO" id="GO:0006351">
    <property type="term" value="P:DNA-templated transcription"/>
    <property type="evidence" value="ECO:0007669"/>
    <property type="project" value="InterPro"/>
</dbReference>
<dbReference type="SUPFAM" id="SSF55257">
    <property type="entry name" value="RBP11-like subunits of RNA polymerase"/>
    <property type="match status" value="2"/>
</dbReference>
<dbReference type="SUPFAM" id="SSF56553">
    <property type="entry name" value="Insert subdomain of RNA polymerase alpha subunit"/>
    <property type="match status" value="1"/>
</dbReference>
<dbReference type="Gene3D" id="2.170.120.12">
    <property type="entry name" value="DNA-directed RNA polymerase, insert domain"/>
    <property type="match status" value="1"/>
</dbReference>
<dbReference type="InterPro" id="IPR036603">
    <property type="entry name" value="RBP11-like"/>
</dbReference>
<sequence>MSKFNVSLQNVNFENDILSFKISGSESFGLDKSMINCIRRTILTDIPTVAFRVDENTVKDIKVNENTGSIHNEMLLQRISLIPLYINPQNYHNNYLFELKVKHDNDNIYKFVTAKDFNIYPLIPKIQMRVDEIEDGNINPELKDILESKNIENYDLKNPLSEKKKENIFRPFIFKKEKNYCLITELKNTNTENMQQTLDLYGVPSLSTGKEHSRYQSVSLANYTFVKDQTMIDSVISEKISLENVPEEKQEEFARKITLSESERYYKRDIDNEPYEYEFSIKSVHYLESGEIFMKSIELIIDKLDNIKLQCLNLLKDKKSSISVNKKNDILYDIIMYNEGHTMGNLIQSHIVRRCINEESMIQLCGYKRTHPLEECMILFISLNPGHKIIKESETNKFQMIMTFIMEELNVLKEQFKTILKSSEESDLIKGSGN</sequence>
<accession>A0A6C0BVI6</accession>
<dbReference type="PANTHER" id="PTHR11800:SF13">
    <property type="entry name" value="DNA-DIRECTED RNA POLYMERASES I AND III SUBUNIT RPAC1"/>
    <property type="match status" value="1"/>
</dbReference>
<dbReference type="PANTHER" id="PTHR11800">
    <property type="entry name" value="DNA-DIRECTED RNA POLYMERASE"/>
    <property type="match status" value="1"/>
</dbReference>
<organism evidence="6">
    <name type="scientific">viral metagenome</name>
    <dbReference type="NCBI Taxonomy" id="1070528"/>
    <lineage>
        <taxon>unclassified sequences</taxon>
        <taxon>metagenomes</taxon>
        <taxon>organismal metagenomes</taxon>
    </lineage>
</organism>
<name>A0A6C0BVI6_9ZZZZ</name>
<evidence type="ECO:0000256" key="1">
    <source>
        <dbReference type="ARBA" id="ARBA00004328"/>
    </source>
</evidence>
<dbReference type="GO" id="GO:0005736">
    <property type="term" value="C:RNA polymerase I complex"/>
    <property type="evidence" value="ECO:0007669"/>
    <property type="project" value="TreeGrafter"/>
</dbReference>
<feature type="domain" description="DNA-directed RNA polymerase RBP11-like dimerisation" evidence="5">
    <location>
        <begin position="334"/>
        <end position="385"/>
    </location>
</feature>